<dbReference type="Gene3D" id="2.30.39.10">
    <property type="entry name" value="Alpha-1-antitrypsin, domain 1"/>
    <property type="match status" value="1"/>
</dbReference>
<proteinExistence type="predicted"/>
<dbReference type="InterPro" id="IPR042178">
    <property type="entry name" value="Serpin_sf_1"/>
</dbReference>
<organism evidence="5 6">
    <name type="scientific">Gryllus longicercus</name>
    <dbReference type="NCBI Taxonomy" id="2509291"/>
    <lineage>
        <taxon>Eukaryota</taxon>
        <taxon>Metazoa</taxon>
        <taxon>Ecdysozoa</taxon>
        <taxon>Arthropoda</taxon>
        <taxon>Hexapoda</taxon>
        <taxon>Insecta</taxon>
        <taxon>Pterygota</taxon>
        <taxon>Neoptera</taxon>
        <taxon>Polyneoptera</taxon>
        <taxon>Orthoptera</taxon>
        <taxon>Ensifera</taxon>
        <taxon>Gryllidea</taxon>
        <taxon>Grylloidea</taxon>
        <taxon>Gryllidae</taxon>
        <taxon>Gryllinae</taxon>
        <taxon>Gryllus</taxon>
    </lineage>
</organism>
<dbReference type="Proteomes" id="UP001378592">
    <property type="component" value="Unassembled WGS sequence"/>
</dbReference>
<evidence type="ECO:0000256" key="2">
    <source>
        <dbReference type="ARBA" id="ARBA00022900"/>
    </source>
</evidence>
<dbReference type="GO" id="GO:0005615">
    <property type="term" value="C:extracellular space"/>
    <property type="evidence" value="ECO:0007669"/>
    <property type="project" value="InterPro"/>
</dbReference>
<dbReference type="GO" id="GO:0004867">
    <property type="term" value="F:serine-type endopeptidase inhibitor activity"/>
    <property type="evidence" value="ECO:0007669"/>
    <property type="project" value="UniProtKB-KW"/>
</dbReference>
<keyword evidence="6" id="KW-1185">Reference proteome</keyword>
<evidence type="ECO:0000313" key="5">
    <source>
        <dbReference type="EMBL" id="KAK7864405.1"/>
    </source>
</evidence>
<dbReference type="AlphaFoldDB" id="A0AAN9Z7A8"/>
<dbReference type="Pfam" id="PF00079">
    <property type="entry name" value="Serpin"/>
    <property type="match status" value="1"/>
</dbReference>
<evidence type="ECO:0000256" key="3">
    <source>
        <dbReference type="SAM" id="MobiDB-lite"/>
    </source>
</evidence>
<evidence type="ECO:0000259" key="4">
    <source>
        <dbReference type="Pfam" id="PF00079"/>
    </source>
</evidence>
<dbReference type="Gene3D" id="3.30.497.10">
    <property type="entry name" value="Antithrombin, subunit I, domain 2"/>
    <property type="match status" value="1"/>
</dbReference>
<feature type="compositionally biased region" description="Pro residues" evidence="3">
    <location>
        <begin position="37"/>
        <end position="47"/>
    </location>
</feature>
<dbReference type="InterPro" id="IPR000215">
    <property type="entry name" value="Serpin_fam"/>
</dbReference>
<dbReference type="SUPFAM" id="SSF56574">
    <property type="entry name" value="Serpins"/>
    <property type="match status" value="1"/>
</dbReference>
<dbReference type="PANTHER" id="PTHR11461">
    <property type="entry name" value="SERINE PROTEASE INHIBITOR, SERPIN"/>
    <property type="match status" value="1"/>
</dbReference>
<reference evidence="5 6" key="1">
    <citation type="submission" date="2024-03" db="EMBL/GenBank/DDBJ databases">
        <title>The genome assembly and annotation of the cricket Gryllus longicercus Weissman &amp; Gray.</title>
        <authorList>
            <person name="Szrajer S."/>
            <person name="Gray D."/>
            <person name="Ylla G."/>
        </authorList>
    </citation>
    <scope>NUCLEOTIDE SEQUENCE [LARGE SCALE GENOMIC DNA]</scope>
    <source>
        <strain evidence="5">DAG 2021-001</strain>
        <tissue evidence="5">Whole body minus gut</tissue>
    </source>
</reference>
<comment type="caution">
    <text evidence="5">The sequence shown here is derived from an EMBL/GenBank/DDBJ whole genome shotgun (WGS) entry which is preliminary data.</text>
</comment>
<feature type="region of interest" description="Disordered" evidence="3">
    <location>
        <begin position="30"/>
        <end position="55"/>
    </location>
</feature>
<dbReference type="InterPro" id="IPR023796">
    <property type="entry name" value="Serpin_dom"/>
</dbReference>
<feature type="domain" description="Serpin" evidence="4">
    <location>
        <begin position="66"/>
        <end position="252"/>
    </location>
</feature>
<dbReference type="PANTHER" id="PTHR11461:SF130">
    <property type="entry name" value="SERPIN 85F"/>
    <property type="match status" value="1"/>
</dbReference>
<evidence type="ECO:0000313" key="6">
    <source>
        <dbReference type="Proteomes" id="UP001378592"/>
    </source>
</evidence>
<dbReference type="EMBL" id="JAZDUA010000203">
    <property type="protein sequence ID" value="KAK7864405.1"/>
    <property type="molecule type" value="Genomic_DNA"/>
</dbReference>
<dbReference type="InterPro" id="IPR042185">
    <property type="entry name" value="Serpin_sf_2"/>
</dbReference>
<gene>
    <name evidence="5" type="ORF">R5R35_000447</name>
</gene>
<dbReference type="InterPro" id="IPR036186">
    <property type="entry name" value="Serpin_sf"/>
</dbReference>
<keyword evidence="2" id="KW-0722">Serine protease inhibitor</keyword>
<name>A0AAN9Z7A8_9ORTH</name>
<accession>A0AAN9Z7A8</accession>
<evidence type="ECO:0000256" key="1">
    <source>
        <dbReference type="ARBA" id="ARBA00022690"/>
    </source>
</evidence>
<protein>
    <recommendedName>
        <fullName evidence="4">Serpin domain-containing protein</fullName>
    </recommendedName>
</protein>
<keyword evidence="1" id="KW-0646">Protease inhibitor</keyword>
<sequence>MAVVFAEDAWAGPALAPAAAVSVSGPGRRPRWLFTPSPGPNPGPGPGSGPAAYANHPRYGQPSRLPFLVNGEVDTPVPVMTFAAVFPYAVIPHLDAQVLEFPLDDERYRLVLVLPRRRRGLAHLLRALRSVPLRHLCAQLLPTRVHAVIPSFMVDDYVTLTASLQKLGIWDVFDPRRADLGVMTDDRELFVRNIEQSITVVIRNYVEVFDIQSRTHAGRSRPERFIALHPFLYFVVDTETSIALIAGKIEDPTDSRIR</sequence>